<feature type="compositionally biased region" description="Polar residues" evidence="1">
    <location>
        <begin position="5884"/>
        <end position="5897"/>
    </location>
</feature>
<name>A0ABT0U3H4_9BACT</name>
<dbReference type="Pfam" id="PF20009">
    <property type="entry name" value="GEVED"/>
    <property type="match status" value="1"/>
</dbReference>
<dbReference type="InterPro" id="IPR024079">
    <property type="entry name" value="MetalloPept_cat_dom_sf"/>
</dbReference>
<dbReference type="InterPro" id="IPR036439">
    <property type="entry name" value="Dockerin_dom_sf"/>
</dbReference>
<evidence type="ECO:0000259" key="2">
    <source>
        <dbReference type="Pfam" id="PF07484"/>
    </source>
</evidence>
<feature type="region of interest" description="Disordered" evidence="1">
    <location>
        <begin position="5874"/>
        <end position="5899"/>
    </location>
</feature>
<dbReference type="SUPFAM" id="SSF88874">
    <property type="entry name" value="Receptor-binding domain of short tail fibre protein gp12"/>
    <property type="match status" value="3"/>
</dbReference>
<dbReference type="RefSeq" id="WP_250928647.1">
    <property type="nucleotide sequence ID" value="NZ_JAMQBK010000028.1"/>
</dbReference>
<organism evidence="4 5">
    <name type="scientific">Aporhodopirellula aestuarii</name>
    <dbReference type="NCBI Taxonomy" id="2950107"/>
    <lineage>
        <taxon>Bacteria</taxon>
        <taxon>Pseudomonadati</taxon>
        <taxon>Planctomycetota</taxon>
        <taxon>Planctomycetia</taxon>
        <taxon>Pirellulales</taxon>
        <taxon>Pirellulaceae</taxon>
        <taxon>Aporhodopirellula</taxon>
    </lineage>
</organism>
<reference evidence="4 5" key="1">
    <citation type="journal article" date="2022" name="Syst. Appl. Microbiol.">
        <title>Rhodopirellula aestuarii sp. nov., a novel member of the genus Rhodopirellula isolated from brackish sediments collected in the Tagus River estuary, Portugal.</title>
        <authorList>
            <person name="Vitorino I.R."/>
            <person name="Klimek D."/>
            <person name="Calusinska M."/>
            <person name="Lobo-da-Cunha A."/>
            <person name="Vasconcelos V."/>
            <person name="Lage O.M."/>
        </authorList>
    </citation>
    <scope>NUCLEOTIDE SEQUENCE [LARGE SCALE GENOMIC DNA]</scope>
    <source>
        <strain evidence="4 5">ICT_H3.1</strain>
    </source>
</reference>
<dbReference type="InterPro" id="IPR011083">
    <property type="entry name" value="Phage_tail_collar_dom"/>
</dbReference>
<dbReference type="Gene3D" id="3.90.1340.10">
    <property type="entry name" value="Phage tail collar domain"/>
    <property type="match status" value="3"/>
</dbReference>
<gene>
    <name evidence="4" type="ORF">NB063_10320</name>
</gene>
<feature type="domain" description="Phage tail collar" evidence="2">
    <location>
        <begin position="712"/>
        <end position="767"/>
    </location>
</feature>
<dbReference type="Gene3D" id="1.10.1330.10">
    <property type="entry name" value="Dockerin domain"/>
    <property type="match status" value="1"/>
</dbReference>
<feature type="domain" description="Phage tail collar" evidence="2">
    <location>
        <begin position="384"/>
        <end position="440"/>
    </location>
</feature>
<dbReference type="SUPFAM" id="SSF51120">
    <property type="entry name" value="beta-Roll"/>
    <property type="match status" value="1"/>
</dbReference>
<dbReference type="Pfam" id="PF07484">
    <property type="entry name" value="Collar"/>
    <property type="match status" value="3"/>
</dbReference>
<dbReference type="SUPFAM" id="SSF51126">
    <property type="entry name" value="Pectin lyase-like"/>
    <property type="match status" value="7"/>
</dbReference>
<protein>
    <submittedName>
        <fullName evidence="4">Tail fiber protein</fullName>
    </submittedName>
</protein>
<dbReference type="InterPro" id="IPR038081">
    <property type="entry name" value="CalX-like_sf"/>
</dbReference>
<proteinExistence type="predicted"/>
<dbReference type="PANTHER" id="PTHR34720">
    <property type="entry name" value="MICROCYSTIN DEPENDENT PROTEIN"/>
    <property type="match status" value="1"/>
</dbReference>
<dbReference type="InterPro" id="IPR002105">
    <property type="entry name" value="Dockerin_1_rpt"/>
</dbReference>
<dbReference type="SMART" id="SM00710">
    <property type="entry name" value="PbH1"/>
    <property type="match status" value="34"/>
</dbReference>
<evidence type="ECO:0000256" key="1">
    <source>
        <dbReference type="SAM" id="MobiDB-lite"/>
    </source>
</evidence>
<keyword evidence="5" id="KW-1185">Reference proteome</keyword>
<dbReference type="InterPro" id="IPR011049">
    <property type="entry name" value="Serralysin-like_metalloprot_C"/>
</dbReference>
<dbReference type="InterPro" id="IPR006626">
    <property type="entry name" value="PbH1"/>
</dbReference>
<comment type="caution">
    <text evidence="4">The sequence shown here is derived from an EMBL/GenBank/DDBJ whole genome shotgun (WGS) entry which is preliminary data.</text>
</comment>
<dbReference type="InterPro" id="IPR045474">
    <property type="entry name" value="GEVED"/>
</dbReference>
<accession>A0ABT0U3H4</accession>
<dbReference type="Gene3D" id="3.40.390.10">
    <property type="entry name" value="Collagenase (Catalytic Domain)"/>
    <property type="match status" value="1"/>
</dbReference>
<evidence type="ECO:0000313" key="5">
    <source>
        <dbReference type="Proteomes" id="UP001202961"/>
    </source>
</evidence>
<dbReference type="Gene3D" id="2.60.40.2030">
    <property type="match status" value="2"/>
</dbReference>
<dbReference type="InterPro" id="IPR011050">
    <property type="entry name" value="Pectin_lyase_fold/virulence"/>
</dbReference>
<dbReference type="PANTHER" id="PTHR34720:SF9">
    <property type="entry name" value="BLR4714 PROTEIN"/>
    <property type="match status" value="1"/>
</dbReference>
<evidence type="ECO:0000313" key="4">
    <source>
        <dbReference type="EMBL" id="MCM2371003.1"/>
    </source>
</evidence>
<feature type="domain" description="GEVED" evidence="3">
    <location>
        <begin position="889"/>
        <end position="962"/>
    </location>
</feature>
<sequence length="5942" mass="595012">MTDWLRTAWNTRTQTRNQAKRERLRSDRRRTLQRHVESLEDRRLLAADSGMVSIEETRQLAEHATGLWESAGISSDQLAALQDLDYQVADLGGNKLALYQPGQITIDDNAAGNLWFVDQTPLVNEEFLELDGTLIADTATLADAKIDLLTALLHEQGHALGLDGVVVTGGNVMSEALGAGIRRLPIDGQADGSIAGSLTDEEFLTSNPSGGGQDFNNLQPYATTNYVIALQGDFPSRNLGGQPLLGGVQMIAATFAPRGYALAHGQVLPINQYQSLYSILGTTYGGDGVDNFALPDLRGRVPVGVGQGPELENYTLGQKGGIERVSLTENQLAGHSHTVAGLDNTGATGDAQFDNRQPFLVMTPVVSAAGDFPDLDLASDPLLGSVSWFAGNFVPRGFSQANGAILPISQNTALFSILGTTYGGDGRTTFGLPDLRGRTPIHAGNGPGLSPVRLGEKGGTEYVTLSESQLPSHNHLVDGLTNPTGRVGASQSIENHMPYLALNYNISLFGVFPSRSLDAGGSDDSANEDTEGVGFISGTTQLEESAALPLIEALFAEGIERWEAAGITSEQVVALESVELRLRDLAPGRLAAADAGLITLDRDASGRGWFVDATPGDDMEFGDVDPRTGEWVGTTDESYRHYDLLTAIMHEQGHLLGIEHTFLPGGLMYGGLSVGSRVDPDATLLANLGSEHSDADHEEVTSYLDVTPAYAEVGMFAGNFNPRGWALTDGQLLAISSNDALFSLVGTTYGGDGRTTFGLPDFRGRVVMGEGQGPGLSNFRLGQKSGTQTNTLNITQIPSHTHPITLPAELDFGDAPASYGEVFHVGLGAHLGPARDIEASTFFTADADGDDNHVTDDEDGVTFPSTLVQGQQATILVELQDPGATNLLDAWIDFDQNGLFEASEEIASGRDLGPTAGTKSLSFDIPTGASVGDTFARFRLSSAGTSGPTGVAVDGEVEDYKIAIAADVGPLTIDLPAGSGTSILTRDGNEFVITRGGVEIARVDASNATSLVINGNDADDDTLQIDFASGNPILGIPTTFNGGAGGNDAITLLNAPNLPAAFTFDNVNDGNITQGDLNLTYTGLEPISFGGTFSDVILTFNGGMETIDITDETPGDGVIRVNSSAGELLDMSVPSGSLTINAGSGDDTIVLSSLDAAWNADLIIDGEADADTFRPTGTIKLGTGNLTISTETIDLLTGVWTLQTDGGDVWLNGTVDHMSDISIDTEDGDNGDAGSVTITGNVSGSTQHQFFIDTSTGGGVGGDVSLQQVEAGIVIVDATGSATDGIVSLNGDITSTRDFSADTFQIAGDVQLGASVTLTSNSFFVNPGAVDLGDATISASAAGFDLIVTANSLTTGPGVVTLGSFSNNGGDFVRAVNVTASAQTDPPNVPGTILITGNVGPGPGVPGILTATAGNVVFADNSSFAVDIGGATAGSGAGFHDQINAAGSVSIGTGVTLSAVDFGGFGATLTGGETIEIINRDGGFGTFAGLPEGATLPNFLGSGLNGTISYAGGDGDDVVVLTSAPVETEITLVGDTLTVVDVNGGTSDDNLQVFLLGTTYQFTEVNGNIIDASSIPGSTGSGTTSVTVPAAGVTGLDVRTLGGDDMLLWINAAAADYSVGGVMIDGGTGSDSMSFSGALPVNMGNADLTVTATRQASVSGAGPFSFVNGNLTVEGNASGTFAGSTAGTAAALGATVNVTGTGNVTVTGRGGQLGGAGVLFQGRVSMTGTGPTAGTVTIDGQAGGGASGSRGVTLTDSNAFITSVDGNIMITGVGTDGGSSNYGIEIDDIDRIESTGTGADAATITLNGTAGNGVFDNAGLRISSGNIISAEGDISLTGAGGTADPTSVASAGVSVLRSTVQIDAGNLLIDGISNGGAAAGVRLFEGEIRSIGDGVVEIIAEASGTSTGSGMKVENIDNVIGGSLSTGNVTINADSIEWENLTVQSTGDLVIQPRTPGTTIGLGGGTGDLNLDDTELGFLVDGFNSITIGDTAAGTGTVDIDTVTFTDPITIAGGTINDNAGTDIDAGTNSVTLDGNVSPGQSPGVLTVTGNFTFADNDTYTFEFDGTAAGTGPGFHDQIDVTGTVTIGTNVAFVSTTTGANTPSAGDELIIIRNDGADAVTGSFSGLAEGATIADFLGSGLPASISYVGGDGNDVVLTVGGAVSVAVSPDSVFEDGPDNLVYTFTRDNTTGDLTVNFTLSGDAVIDDDYTVSGATMTGNSGTVTIFDGMDTAMVTIDPSVDSTVELDEKVVMTIDAGTGYVLGTPGTAEGTISNDDSATIDVSSPSDFEDAGPLQFVVTFSNPIDVSVFVDIDLSDGSATLLDNDYQGLVGTITLSSPGDTNPVITVNIPTIADDKVEPNETINLLLSNLFAFGRDVTLGTQGVGTIINDDFDAQIDVNGNLIIDDPDGSQDDAVTIVVDGDNYRLTDPVNGMSAGPGTTQDGPNSILVPITDVTGEIRVTTRGGDDVLNIDHNGGIIQSPIVFHGGDDSDDLVVTGGTFTDGTLDFENPNDGSINLDGSVITYTGLEPIDFTGTDIDNLVLNFVSANSEIITLSDVLAVGDNFSRIDSTEGELLDFATPNVSLTITTNFGTGAGTDAVLVQGLDALFDADLTIRSDGDDFVAFQNAPTDLGSGNADITSGAVVFNSAGLLTTGNATLTALSSAIETAGSNLVDITANELILNAPGFVGTAGGNPLNVQVNALEGVGGSGRFAVWNQGDLTVGGISGIDGVSTTGGDIELYSVSGNLTVDETIDSSGGDIELETGLIFLPTGGDITINASVLSGNGLIEIAADNNVLLTANAVIDSEAGSNVQIGVFGAAPPQISIKADGDGDNVGGVMMADGSLVDAWDGDIFIEASEDISISLLRSSSKVLVGSNLGAILDVDGPGLDVDDRGSGTASAFLLGVAGVGMLADPIETQASQLQADASTGGGDLVIDNQGDVTLIDVLGPLGFPLDFGVRTFGGQVAISSTGHVIVSDEVLSIGGNILLTADSDLVDGGGLTIDDGVQVDAGTGNVNLDATDDVLLTGLIGTMVIVESLSGSILENGDTNPDITAQTAMLTALVDIGAPMAGDLDVDVDNLTATTLLAPNPGMHGIWISDSDDVIASNVTTVDGVIVLRSGGQLTATNVSAGGPGRGASLTTTAGDLIVADVSAMGRVHLQSAAAITDGDAGPDDNDVTAAELTLQSGSFIAAGSNFLDTSVAALSATTGPNVDDGVWVSNTGDLTISDLPALAAPFPAGSGILAGGNIVVTALSPLTVSADTISALGLISLTATDSTTTGDDLTVHSGVTVRADASSVTLRAGDDLLLEDGSTVSGDTVQLMSDFGDADVGVGTVISLLGTIVSTGDIATADAMGSDEDLLILNPGVGQTVDAIKLDGRDGSDEYQIFFGRLIGGVEIDDTIGGMDNATLVATDANETLTIDGANGFVDNTTLGEIVQFSTTLEDLSVEGGLGNDTVNITASGATTIHLDGGDPTNLPGDTLNLDAMNSGLNLNGNVLTVDGMQPISHVNFETFLFANVSEFTIEADGNNNDIRVVINGGNTDVIIDGVTVLSQPTANIPKLTINGNDGNDTFTVDYSNGTPIPPEGLFFNGNGQNASGGDSVVLDNGTVTTIVHTFANQNDGTIDIDGSVITYTGLEPIIDNLDATDRVFTYTGGDETITLSDDGDAGDNQSQIVSTLGESVVFTHPTNSVTVNAGTGADAVIVTTLDALYAASLIVDGGNDASTDLVTLTNVDLINTPGRGLWLQELETVSITGGTISGNTASIGGGLLIDNSTTALTTATLSGVSVTGNTATGGTAPLDGGGGIYNNGGVLNILGGSMISGNMAVTGNASGGGILSTGTLTITGSTITGNDANRAGGGIEIANGSGPTTLTDVTLSLNHALAGPGNGGGLHVSGTGNVEMVRGTVTGNTAASEGGGLWNGGGTMTINGTSITGNTASGNGADNGGGGIFNDSGILDIDNATISDNEADGTSGSGGGIFSLAGTVTIDNTTIESNSANRAGGGIEVVVGTVTLTDVNLLTNDVDGLGTTATAPNPGNGGGLHVTATANVTVAGGLVQGNIASEEGGGLWNSSTGTMIIDDVMIDANIARAADGGTDQGGGGIFNAGGNLTIRNNTIITNNLANEKLGNGGGVMTVGGVVTLDNTTLTGNLAARAGGGIENNGGDVTLTNVTVGGVNAPDGNTAAINGGGLHASGASITIVDGGLFQNNVAAEEGGGLWNGPGTMTIRNNTTLTQNTANSLNNGGNDQGGGGVFNIGGTLDIDNALITKNLATANNGNGGGVMTVGGIVTIDDSSIQSNEATRAGGGIENNDGNVTVTNETVGGPAAAVGNIAGINGGGLHASGANSVTTVNGGLFQNNIAGEEGGGLWNGSGMMTINGTQILNNTASSSANTNNDQGGGGVFNVDGTLSILNATISGNLATANNGNGGGVMTVGGTVTIDDTLIQSNQAARAGGGVENNNGNVTLTGVTLGGPNVADGNTAGINGGGLHASGAGSVTIVDGGSIQNNIAQEEGGGLWNGPGTMTIRNNTTITQNTANSANNGGNDQGGGGVFNIGGTLNIDNASITNNLATSNNGNGGGVMTVGGIVTVNNAFVGSNLTGRDGGGLHASSTSDVTINGGTFQSNTAPQEGGGLWNGEGRLNINGTTITENTADSLDNAGNDQGGGGIFNNGGTLDIADATITGNLATANNGNGGGVMTVGGGVTISGGVIQGNRAARAGGGIENNNGSVSLSGVSVGGPTPTDGNTAGINGGGIHLSGSAVTTIFNGLVQNNIADQEGGGIWNSADGTLTLSGVVVDANLARSTDATNTAQGGGGIFNDGGQLTIRQGVVISNNIALDPDGPASQDDGGGGIFNNGGVVSIADAGTEIRGNLAIDGSGNGGGILNLGGEILIENATVAGNQAARAGGGLETIGGVIVLNAATFGGPNLVDGNSAGINGGGLHVSGQATIHVNDGLFQNNTAAQEGGGLWNSSQGTMTITGTTIRDNTASGPDSDQGGGGIFNAGGVLDVTNASIIANVANGTSGSGGGILNDAFGSLSVTNSTVQSNRANRAGGGIETTPGTTNTLTNVNLDLNNAGQLPAISNPGNGGGLHVTGDADVTITGGTVNGNRASEEGGGLWNGGGTLIVSGTQIDGNRADGTGVDQGGGGVFNSSGVVSLTNVQLSNNVADQGAGAFNDLGTLNVRGSQIAGNNSTGLTYRNIAGILAENNVSGNGGGGVTGLVGTTGNDTILVTSTTISINGATLNYDGTMGPISIQSGDGNDVIEIRSTASGSPITIDAGAGDDLIYISSDAPANGGTLNSINGDITIIGGSQSSTATTTESVTARIAVAGSQTINANALIGDQLFISDSSSSTNNAYTLTSTTFTRSGYGTITFGTVETLDITTGNGDDSINVSDSAIDSQTTLRTGGGDDNVFVATTGDDSILRVATQGGSDSVNIQSTGAFSVLLVDTGNQDDSVSISGRGASSGIDVRTQAGNDVINLGDSVTPATVDTGLPATIFIDGGANNDTFSINEVFAASVVELNGNGGNDSFLLTADGSNANGTLGRLNDAANARQLLIDGGGNGNEIRTFHEGIVVSAAGEKNEPQVRNQQTGDTVVVDASSATTALDLQYLIVGPGEGILSTGTNEVFDSLGVETLRIHSGSGNDSLTIESNIAFGIESSRQAIAFDAGDGENDHLTVVGTDQADRITIGAITGDSTLEPIEVDNVETVTVDGNDGNDQLSNRLPTLANLNGGDGDDIILGGFAVDVLNAGSGENLLFGRLNGEIVPQRGEGEIVFDVNGDGFITAVDPLQVINKLNSQDNQSGEPTSDQDSQTRKYISHLDYADVNADGYVTALDALMIINLLNSLDNSQSAEPNAETLFVLPPSPSDLSTVADEETTSNPFVSTTTASDSMDTKMVSAPVSADQWGQAVDQLFEQEDDASEDSDIPFWELNNDLM</sequence>
<dbReference type="Proteomes" id="UP001202961">
    <property type="component" value="Unassembled WGS sequence"/>
</dbReference>
<dbReference type="SUPFAM" id="SSF141072">
    <property type="entry name" value="CalX-like"/>
    <property type="match status" value="2"/>
</dbReference>
<dbReference type="EMBL" id="JAMQBK010000028">
    <property type="protein sequence ID" value="MCM2371003.1"/>
    <property type="molecule type" value="Genomic_DNA"/>
</dbReference>
<dbReference type="InterPro" id="IPR037053">
    <property type="entry name" value="Phage_tail_collar_dom_sf"/>
</dbReference>
<dbReference type="SUPFAM" id="SSF55486">
    <property type="entry name" value="Metalloproteases ('zincins'), catalytic domain"/>
    <property type="match status" value="1"/>
</dbReference>
<dbReference type="Pfam" id="PF00404">
    <property type="entry name" value="Dockerin_1"/>
    <property type="match status" value="1"/>
</dbReference>
<feature type="domain" description="Phage tail collar" evidence="2">
    <location>
        <begin position="246"/>
        <end position="302"/>
    </location>
</feature>
<evidence type="ECO:0000259" key="3">
    <source>
        <dbReference type="Pfam" id="PF20009"/>
    </source>
</evidence>